<keyword evidence="3" id="KW-0396">Initiation factor</keyword>
<keyword evidence="4" id="KW-1185">Reference proteome</keyword>
<dbReference type="Gene3D" id="1.10.150.190">
    <property type="entry name" value="Translation initiation factor 2, subunit 1, domain 2"/>
    <property type="match status" value="1"/>
</dbReference>
<dbReference type="Proteomes" id="UP000623129">
    <property type="component" value="Unassembled WGS sequence"/>
</dbReference>
<organism evidence="3 4">
    <name type="scientific">Carex littledalei</name>
    <dbReference type="NCBI Taxonomy" id="544730"/>
    <lineage>
        <taxon>Eukaryota</taxon>
        <taxon>Viridiplantae</taxon>
        <taxon>Streptophyta</taxon>
        <taxon>Embryophyta</taxon>
        <taxon>Tracheophyta</taxon>
        <taxon>Spermatophyta</taxon>
        <taxon>Magnoliopsida</taxon>
        <taxon>Liliopsida</taxon>
        <taxon>Poales</taxon>
        <taxon>Cyperaceae</taxon>
        <taxon>Cyperoideae</taxon>
        <taxon>Cariceae</taxon>
        <taxon>Carex</taxon>
        <taxon>Carex subgen. Euthyceras</taxon>
    </lineage>
</organism>
<comment type="caution">
    <text evidence="3">The sequence shown here is derived from an EMBL/GenBank/DDBJ whole genome shotgun (WGS) entry which is preliminary data.</text>
</comment>
<accession>A0A833RDJ2</accession>
<dbReference type="AlphaFoldDB" id="A0A833RDJ2"/>
<dbReference type="PANTHER" id="PTHR10602">
    <property type="entry name" value="EUKARYOTIC TRANSLATION INITIATION FACTOR 2 SUBUNIT 1"/>
    <property type="match status" value="1"/>
</dbReference>
<name>A0A833RDJ2_9POAL</name>
<dbReference type="OrthoDB" id="1685042at2759"/>
<dbReference type="Pfam" id="PF07541">
    <property type="entry name" value="EIF_2_alpha"/>
    <property type="match status" value="1"/>
</dbReference>
<reference evidence="3" key="1">
    <citation type="submission" date="2020-01" db="EMBL/GenBank/DDBJ databases">
        <title>Genome sequence of Kobresia littledalei, the first chromosome-level genome in the family Cyperaceae.</title>
        <authorList>
            <person name="Qu G."/>
        </authorList>
    </citation>
    <scope>NUCLEOTIDE SEQUENCE</scope>
    <source>
        <strain evidence="3">C.B.Clarke</strain>
        <tissue evidence="3">Leaf</tissue>
    </source>
</reference>
<dbReference type="InterPro" id="IPR012340">
    <property type="entry name" value="NA-bd_OB-fold"/>
</dbReference>
<evidence type="ECO:0000313" key="4">
    <source>
        <dbReference type="Proteomes" id="UP000623129"/>
    </source>
</evidence>
<dbReference type="InterPro" id="IPR024054">
    <property type="entry name" value="TIF2_asu_middle_sf"/>
</dbReference>
<evidence type="ECO:0000256" key="2">
    <source>
        <dbReference type="ARBA" id="ARBA00022917"/>
    </source>
</evidence>
<dbReference type="InterPro" id="IPR011488">
    <property type="entry name" value="TIF_2_asu"/>
</dbReference>
<evidence type="ECO:0000256" key="1">
    <source>
        <dbReference type="ARBA" id="ARBA00022553"/>
    </source>
</evidence>
<proteinExistence type="predicted"/>
<dbReference type="GO" id="GO:0033290">
    <property type="term" value="C:eukaryotic 48S preinitiation complex"/>
    <property type="evidence" value="ECO:0007669"/>
    <property type="project" value="TreeGrafter"/>
</dbReference>
<protein>
    <submittedName>
        <fullName evidence="3">Eukaryotic translation initiation factor 2 subunit alpha</fullName>
    </submittedName>
</protein>
<dbReference type="Gene3D" id="2.40.50.140">
    <property type="entry name" value="Nucleic acid-binding proteins"/>
    <property type="match status" value="1"/>
</dbReference>
<sequence length="233" mass="26770">MERPNLECRMYESKYPEQNTVVMVHTSGVSEIGTSVSLLEYNNIEGLIFFNDNNTNCPHRNRSLTSFIKCYFAQTPAFQAEPMEPAYVLRVQREKGCVYLSKKWVSEDAAKACKKRYYKSKLVHFIMHQVAENLSIDLEDVYTAIGWPLYRKYGHAFNAFKLIAHNPDPILNSLTNEIVVGPDDEEVTKVEPAVIVEMKHALVKSIRNFIEIIRAVRVLSPLDSKAFNFEDLD</sequence>
<keyword evidence="2" id="KW-0648">Protein biosynthesis</keyword>
<dbReference type="GO" id="GO:0043022">
    <property type="term" value="F:ribosome binding"/>
    <property type="evidence" value="ECO:0007669"/>
    <property type="project" value="TreeGrafter"/>
</dbReference>
<dbReference type="EMBL" id="SWLB01000004">
    <property type="protein sequence ID" value="KAF3339324.1"/>
    <property type="molecule type" value="Genomic_DNA"/>
</dbReference>
<dbReference type="GO" id="GO:0003723">
    <property type="term" value="F:RNA binding"/>
    <property type="evidence" value="ECO:0007669"/>
    <property type="project" value="InterPro"/>
</dbReference>
<dbReference type="PANTHER" id="PTHR10602:SF0">
    <property type="entry name" value="EUKARYOTIC TRANSLATION INITIATION FACTOR 2 SUBUNIT 1"/>
    <property type="match status" value="1"/>
</dbReference>
<dbReference type="GO" id="GO:0003743">
    <property type="term" value="F:translation initiation factor activity"/>
    <property type="evidence" value="ECO:0007669"/>
    <property type="project" value="UniProtKB-KW"/>
</dbReference>
<dbReference type="SUPFAM" id="SSF116742">
    <property type="entry name" value="eIF2alpha middle domain-like"/>
    <property type="match status" value="1"/>
</dbReference>
<keyword evidence="1" id="KW-0597">Phosphoprotein</keyword>
<dbReference type="GO" id="GO:0005850">
    <property type="term" value="C:eukaryotic translation initiation factor 2 complex"/>
    <property type="evidence" value="ECO:0007669"/>
    <property type="project" value="TreeGrafter"/>
</dbReference>
<gene>
    <name evidence="3" type="ORF">FCM35_KLT16795</name>
</gene>
<dbReference type="FunFam" id="1.10.150.190:FF:000003">
    <property type="entry name" value="Eukaryotic translation initiation factor 2 subunit alpha"/>
    <property type="match status" value="1"/>
</dbReference>
<evidence type="ECO:0000313" key="3">
    <source>
        <dbReference type="EMBL" id="KAF3339324.1"/>
    </source>
</evidence>